<comment type="caution">
    <text evidence="1">The sequence shown here is derived from an EMBL/GenBank/DDBJ whole genome shotgun (WGS) entry which is preliminary data.</text>
</comment>
<dbReference type="Proteomes" id="UP001190700">
    <property type="component" value="Unassembled WGS sequence"/>
</dbReference>
<dbReference type="EMBL" id="LGRX02004349">
    <property type="protein sequence ID" value="KAK3280573.1"/>
    <property type="molecule type" value="Genomic_DNA"/>
</dbReference>
<proteinExistence type="predicted"/>
<evidence type="ECO:0000313" key="2">
    <source>
        <dbReference type="Proteomes" id="UP001190700"/>
    </source>
</evidence>
<dbReference type="AlphaFoldDB" id="A0AAE0GM59"/>
<protein>
    <submittedName>
        <fullName evidence="1">Uncharacterized protein</fullName>
    </submittedName>
</protein>
<sequence length="165" mass="18421">MQSRVYSSHTLARASVAQKALLRQTKCIRSVVPIRKTLKSPTRNPCVCSGQEQDQTLDCFTTEDGRLLCRRITGDNHYKMSRIEDEAGGHGGMIKDWFLEGETANDFCSVLDDGTLVCDILEPGHYMISKVEGEVEDEFEVECEVDDTGKLTYNVIAKAKGDPKQ</sequence>
<gene>
    <name evidence="1" type="ORF">CYMTET_11593</name>
</gene>
<keyword evidence="2" id="KW-1185">Reference proteome</keyword>
<accession>A0AAE0GM59</accession>
<evidence type="ECO:0000313" key="1">
    <source>
        <dbReference type="EMBL" id="KAK3280573.1"/>
    </source>
</evidence>
<organism evidence="1 2">
    <name type="scientific">Cymbomonas tetramitiformis</name>
    <dbReference type="NCBI Taxonomy" id="36881"/>
    <lineage>
        <taxon>Eukaryota</taxon>
        <taxon>Viridiplantae</taxon>
        <taxon>Chlorophyta</taxon>
        <taxon>Pyramimonadophyceae</taxon>
        <taxon>Pyramimonadales</taxon>
        <taxon>Pyramimonadaceae</taxon>
        <taxon>Cymbomonas</taxon>
    </lineage>
</organism>
<name>A0AAE0GM59_9CHLO</name>
<reference evidence="1 2" key="1">
    <citation type="journal article" date="2015" name="Genome Biol. Evol.">
        <title>Comparative Genomics of a Bacterivorous Green Alga Reveals Evolutionary Causalities and Consequences of Phago-Mixotrophic Mode of Nutrition.</title>
        <authorList>
            <person name="Burns J.A."/>
            <person name="Paasch A."/>
            <person name="Narechania A."/>
            <person name="Kim E."/>
        </authorList>
    </citation>
    <scope>NUCLEOTIDE SEQUENCE [LARGE SCALE GENOMIC DNA]</scope>
    <source>
        <strain evidence="1 2">PLY_AMNH</strain>
    </source>
</reference>